<evidence type="ECO:0000256" key="2">
    <source>
        <dbReference type="SAM" id="Phobius"/>
    </source>
</evidence>
<dbReference type="GO" id="GO:0007606">
    <property type="term" value="P:sensory perception of chemical stimulus"/>
    <property type="evidence" value="ECO:0007669"/>
    <property type="project" value="InterPro"/>
</dbReference>
<dbReference type="Proteomes" id="UP000887572">
    <property type="component" value="Unplaced"/>
</dbReference>
<dbReference type="PANTHER" id="PTHR47518:SF9">
    <property type="entry name" value="SERPENTINE RECEPTOR, CLASS T"/>
    <property type="match status" value="1"/>
</dbReference>
<feature type="transmembrane region" description="Helical" evidence="2">
    <location>
        <begin position="126"/>
        <end position="145"/>
    </location>
</feature>
<feature type="transmembrane region" description="Helical" evidence="2">
    <location>
        <begin position="12"/>
        <end position="38"/>
    </location>
</feature>
<keyword evidence="2" id="KW-1133">Transmembrane helix</keyword>
<dbReference type="GO" id="GO:0016020">
    <property type="term" value="C:membrane"/>
    <property type="evidence" value="ECO:0007669"/>
    <property type="project" value="InterPro"/>
</dbReference>
<dbReference type="Pfam" id="PF03125">
    <property type="entry name" value="Sre"/>
    <property type="match status" value="1"/>
</dbReference>
<accession>A0A914HAF6</accession>
<evidence type="ECO:0000256" key="1">
    <source>
        <dbReference type="ARBA" id="ARBA00006803"/>
    </source>
</evidence>
<reference evidence="4" key="1">
    <citation type="submission" date="2022-11" db="UniProtKB">
        <authorList>
            <consortium name="WormBaseParasite"/>
        </authorList>
    </citation>
    <scope>IDENTIFICATION</scope>
</reference>
<dbReference type="AlphaFoldDB" id="A0A914HAF6"/>
<dbReference type="PANTHER" id="PTHR47518">
    <property type="entry name" value="SERPENTINE RECEPTOR CLASS EPSILON-13-RELATED"/>
    <property type="match status" value="1"/>
</dbReference>
<comment type="similarity">
    <text evidence="1">Belongs to the nematode receptor-like protein sre family.</text>
</comment>
<dbReference type="WBParaSite" id="Gr19_v10_g15269.t1">
    <property type="protein sequence ID" value="Gr19_v10_g15269.t1"/>
    <property type="gene ID" value="Gr19_v10_g15269"/>
</dbReference>
<keyword evidence="2" id="KW-0812">Transmembrane</keyword>
<feature type="transmembrane region" description="Helical" evidence="2">
    <location>
        <begin position="50"/>
        <end position="75"/>
    </location>
</feature>
<feature type="transmembrane region" description="Helical" evidence="2">
    <location>
        <begin position="157"/>
        <end position="178"/>
    </location>
</feature>
<protein>
    <submittedName>
        <fullName evidence="4">Gustatory receptor</fullName>
    </submittedName>
</protein>
<feature type="transmembrane region" description="Helical" evidence="2">
    <location>
        <begin position="215"/>
        <end position="237"/>
    </location>
</feature>
<feature type="transmembrane region" description="Helical" evidence="2">
    <location>
        <begin position="249"/>
        <end position="270"/>
    </location>
</feature>
<dbReference type="InterPro" id="IPR004151">
    <property type="entry name" value="7TM_GPCR_serpentine_rcpt_Sre"/>
</dbReference>
<organism evidence="3 4">
    <name type="scientific">Globodera rostochiensis</name>
    <name type="common">Golden nematode worm</name>
    <name type="synonym">Heterodera rostochiensis</name>
    <dbReference type="NCBI Taxonomy" id="31243"/>
    <lineage>
        <taxon>Eukaryota</taxon>
        <taxon>Metazoa</taxon>
        <taxon>Ecdysozoa</taxon>
        <taxon>Nematoda</taxon>
        <taxon>Chromadorea</taxon>
        <taxon>Rhabditida</taxon>
        <taxon>Tylenchina</taxon>
        <taxon>Tylenchomorpha</taxon>
        <taxon>Tylenchoidea</taxon>
        <taxon>Heteroderidae</taxon>
        <taxon>Heteroderinae</taxon>
        <taxon>Globodera</taxon>
    </lineage>
</organism>
<dbReference type="InterPro" id="IPR052854">
    <property type="entry name" value="Serpentine_rcpt_epsilon"/>
</dbReference>
<proteinExistence type="inferred from homology"/>
<evidence type="ECO:0000313" key="3">
    <source>
        <dbReference type="Proteomes" id="UP000887572"/>
    </source>
</evidence>
<sequence length="328" mass="37995">MSLPSGTVVLFAYTFFSIELLIDIVVLAVACLNLAVIWSTKLLHPNLKCILITQSVAVVLLVLNRSAMLLIKLISDNDVFAPTNIILDDLMSFDVFYRRMLGHALIIERFIATVRTKSYENYRKIHFNLAWFSITFIIAFVNMIAFDYSWKITQFNLLTSIFSAVLSFVEFLMIIIIGRYNRRKYNSQIEEASANNYHIGQRYQVLENVKTAKQLFPTFLCFLFSNLSLVILCIIITTNEDMDAYQIKLIYSFFFLIGTILAGAIEISVITHHPLLKRRVVRLLKKFYHLRRSNQIDVAPHSVELANNRRDGTNEMSEHFKTLQQLWN</sequence>
<name>A0A914HAF6_GLORO</name>
<evidence type="ECO:0000313" key="4">
    <source>
        <dbReference type="WBParaSite" id="Gr19_v10_g15269.t1"/>
    </source>
</evidence>
<keyword evidence="2" id="KW-0472">Membrane</keyword>
<feature type="transmembrane region" description="Helical" evidence="2">
    <location>
        <begin position="95"/>
        <end position="114"/>
    </location>
</feature>
<keyword evidence="3" id="KW-1185">Reference proteome</keyword>